<reference evidence="2 3" key="2">
    <citation type="journal article" date="2017" name="Nature">
        <title>The Apostasia genome and the evolution of orchids.</title>
        <authorList>
            <person name="Zhang G.Q."/>
            <person name="Liu K.W."/>
            <person name="Li Z."/>
            <person name="Lohaus R."/>
            <person name="Hsiao Y.Y."/>
            <person name="Niu S.C."/>
            <person name="Wang J.Y."/>
            <person name="Lin Y.C."/>
            <person name="Xu Q."/>
            <person name="Chen L.J."/>
            <person name="Yoshida K."/>
            <person name="Fujiwara S."/>
            <person name="Wang Z.W."/>
            <person name="Zhang Y.Q."/>
            <person name="Mitsuda N."/>
            <person name="Wang M."/>
            <person name="Liu G.H."/>
            <person name="Pecoraro L."/>
            <person name="Huang H.X."/>
            <person name="Xiao X.J."/>
            <person name="Lin M."/>
            <person name="Wu X.Y."/>
            <person name="Wu W.L."/>
            <person name="Chen Y.Y."/>
            <person name="Chang S.B."/>
            <person name="Sakamoto S."/>
            <person name="Ohme-Takagi M."/>
            <person name="Yagi M."/>
            <person name="Zeng S.J."/>
            <person name="Shen C.Y."/>
            <person name="Yeh C.M."/>
            <person name="Luo Y.B."/>
            <person name="Tsai W.C."/>
            <person name="Van de Peer Y."/>
            <person name="Liu Z.J."/>
        </authorList>
    </citation>
    <scope>NUCLEOTIDE SEQUENCE [LARGE SCALE GENOMIC DNA]</scope>
    <source>
        <tissue evidence="2">The whole plant</tissue>
    </source>
</reference>
<dbReference type="AlphaFoldDB" id="A0A2I0WXF6"/>
<protein>
    <submittedName>
        <fullName evidence="2">Uncharacterized protein</fullName>
    </submittedName>
</protein>
<gene>
    <name evidence="2" type="ORF">MA16_Dca005876</name>
</gene>
<evidence type="ECO:0000256" key="1">
    <source>
        <dbReference type="SAM" id="MobiDB-lite"/>
    </source>
</evidence>
<evidence type="ECO:0000313" key="3">
    <source>
        <dbReference type="Proteomes" id="UP000233837"/>
    </source>
</evidence>
<dbReference type="Proteomes" id="UP000233837">
    <property type="component" value="Unassembled WGS sequence"/>
</dbReference>
<accession>A0A2I0WXF6</accession>
<feature type="region of interest" description="Disordered" evidence="1">
    <location>
        <begin position="233"/>
        <end position="274"/>
    </location>
</feature>
<dbReference type="EMBL" id="KZ502363">
    <property type="protein sequence ID" value="PKU80345.1"/>
    <property type="molecule type" value="Genomic_DNA"/>
</dbReference>
<organism evidence="2 3">
    <name type="scientific">Dendrobium catenatum</name>
    <dbReference type="NCBI Taxonomy" id="906689"/>
    <lineage>
        <taxon>Eukaryota</taxon>
        <taxon>Viridiplantae</taxon>
        <taxon>Streptophyta</taxon>
        <taxon>Embryophyta</taxon>
        <taxon>Tracheophyta</taxon>
        <taxon>Spermatophyta</taxon>
        <taxon>Magnoliopsida</taxon>
        <taxon>Liliopsida</taxon>
        <taxon>Asparagales</taxon>
        <taxon>Orchidaceae</taxon>
        <taxon>Epidendroideae</taxon>
        <taxon>Malaxideae</taxon>
        <taxon>Dendrobiinae</taxon>
        <taxon>Dendrobium</taxon>
    </lineage>
</organism>
<name>A0A2I0WXF6_9ASPA</name>
<sequence>MHLEAPAVGPLPLVRSLLFARLCKQDSVAARSPHSIPHITPISRLRPVMRPSLDFNYAFTVSIHPPKATNPHGHVNTTHFHVIHSSPQSSNINDFLYLPSIEELFDFSSRTQPNRRILVGSHGLLRPRESCRPGDLMSIRNVLALAITAIYGAIWRQNHSVQRAPDRRNRLSCGAIWRQNRRIKKRLWNTKKFSPDLFKTLLSLCQEVFFFVYRVALVPDVLVDLDHHCRRGSVGQGRGRSQTAPELPERERVRASSGGRSEQRDRSVRASGGQRPRSLLLLMTPSRAKMCELPRRGEKRQVVRRYGDVVRTTWLRRAGAESRSTVVYLIQMGMLDSKPSRHRIFDPGRKNNC</sequence>
<proteinExistence type="predicted"/>
<reference evidence="2 3" key="1">
    <citation type="journal article" date="2016" name="Sci. Rep.">
        <title>The Dendrobium catenatum Lindl. genome sequence provides insights into polysaccharide synthase, floral development and adaptive evolution.</title>
        <authorList>
            <person name="Zhang G.Q."/>
            <person name="Xu Q."/>
            <person name="Bian C."/>
            <person name="Tsai W.C."/>
            <person name="Yeh C.M."/>
            <person name="Liu K.W."/>
            <person name="Yoshida K."/>
            <person name="Zhang L.S."/>
            <person name="Chang S.B."/>
            <person name="Chen F."/>
            <person name="Shi Y."/>
            <person name="Su Y.Y."/>
            <person name="Zhang Y.Q."/>
            <person name="Chen L.J."/>
            <person name="Yin Y."/>
            <person name="Lin M."/>
            <person name="Huang H."/>
            <person name="Deng H."/>
            <person name="Wang Z.W."/>
            <person name="Zhu S.L."/>
            <person name="Zhao X."/>
            <person name="Deng C."/>
            <person name="Niu S.C."/>
            <person name="Huang J."/>
            <person name="Wang M."/>
            <person name="Liu G.H."/>
            <person name="Yang H.J."/>
            <person name="Xiao X.J."/>
            <person name="Hsiao Y.Y."/>
            <person name="Wu W.L."/>
            <person name="Chen Y.Y."/>
            <person name="Mitsuda N."/>
            <person name="Ohme-Takagi M."/>
            <person name="Luo Y.B."/>
            <person name="Van de Peer Y."/>
            <person name="Liu Z.J."/>
        </authorList>
    </citation>
    <scope>NUCLEOTIDE SEQUENCE [LARGE SCALE GENOMIC DNA]</scope>
    <source>
        <tissue evidence="2">The whole plant</tissue>
    </source>
</reference>
<evidence type="ECO:0000313" key="2">
    <source>
        <dbReference type="EMBL" id="PKU80345.1"/>
    </source>
</evidence>
<keyword evidence="3" id="KW-1185">Reference proteome</keyword>